<dbReference type="GO" id="GO:0000160">
    <property type="term" value="P:phosphorelay signal transduction system"/>
    <property type="evidence" value="ECO:0007669"/>
    <property type="project" value="InterPro"/>
</dbReference>
<dbReference type="InterPro" id="IPR018062">
    <property type="entry name" value="HTH_AraC-typ_CS"/>
</dbReference>
<evidence type="ECO:0000259" key="7">
    <source>
        <dbReference type="PROSITE" id="PS01124"/>
    </source>
</evidence>
<accession>A0A9D2C5X2</accession>
<evidence type="ECO:0000313" key="10">
    <source>
        <dbReference type="Proteomes" id="UP000824007"/>
    </source>
</evidence>
<keyword evidence="6" id="KW-0597">Phosphoprotein</keyword>
<evidence type="ECO:0000256" key="2">
    <source>
        <dbReference type="ARBA" id="ARBA00023015"/>
    </source>
</evidence>
<evidence type="ECO:0000313" key="9">
    <source>
        <dbReference type="EMBL" id="HIY59259.1"/>
    </source>
</evidence>
<keyword evidence="3" id="KW-0238">DNA-binding</keyword>
<protein>
    <recommendedName>
        <fullName evidence="1">Stage 0 sporulation protein A homolog</fullName>
    </recommendedName>
</protein>
<dbReference type="Pfam" id="PF00072">
    <property type="entry name" value="Response_reg"/>
    <property type="match status" value="1"/>
</dbReference>
<dbReference type="GO" id="GO:0043565">
    <property type="term" value="F:sequence-specific DNA binding"/>
    <property type="evidence" value="ECO:0007669"/>
    <property type="project" value="InterPro"/>
</dbReference>
<comment type="caution">
    <text evidence="9">The sequence shown here is derived from an EMBL/GenBank/DDBJ whole genome shotgun (WGS) entry which is preliminary data.</text>
</comment>
<dbReference type="EMBL" id="DXDD01000010">
    <property type="protein sequence ID" value="HIY59259.1"/>
    <property type="molecule type" value="Genomic_DNA"/>
</dbReference>
<dbReference type="InterPro" id="IPR011006">
    <property type="entry name" value="CheY-like_superfamily"/>
</dbReference>
<evidence type="ECO:0000256" key="1">
    <source>
        <dbReference type="ARBA" id="ARBA00018672"/>
    </source>
</evidence>
<dbReference type="PANTHER" id="PTHR43280">
    <property type="entry name" value="ARAC-FAMILY TRANSCRIPTIONAL REGULATOR"/>
    <property type="match status" value="1"/>
</dbReference>
<dbReference type="Gene3D" id="3.40.50.2300">
    <property type="match status" value="1"/>
</dbReference>
<evidence type="ECO:0000256" key="4">
    <source>
        <dbReference type="ARBA" id="ARBA00023163"/>
    </source>
</evidence>
<dbReference type="Proteomes" id="UP000824007">
    <property type="component" value="Unassembled WGS sequence"/>
</dbReference>
<dbReference type="Gene3D" id="1.10.10.60">
    <property type="entry name" value="Homeodomain-like"/>
    <property type="match status" value="2"/>
</dbReference>
<dbReference type="SUPFAM" id="SSF46689">
    <property type="entry name" value="Homeodomain-like"/>
    <property type="match status" value="2"/>
</dbReference>
<keyword evidence="4" id="KW-0804">Transcription</keyword>
<dbReference type="InterPro" id="IPR001789">
    <property type="entry name" value="Sig_transdc_resp-reg_receiver"/>
</dbReference>
<feature type="domain" description="HTH araC/xylS-type" evidence="7">
    <location>
        <begin position="379"/>
        <end position="477"/>
    </location>
</feature>
<dbReference type="PROSITE" id="PS01124">
    <property type="entry name" value="HTH_ARAC_FAMILY_2"/>
    <property type="match status" value="1"/>
</dbReference>
<proteinExistence type="predicted"/>
<dbReference type="SMART" id="SM00448">
    <property type="entry name" value="REC"/>
    <property type="match status" value="1"/>
</dbReference>
<dbReference type="GO" id="GO:0003700">
    <property type="term" value="F:DNA-binding transcription factor activity"/>
    <property type="evidence" value="ECO:0007669"/>
    <property type="project" value="InterPro"/>
</dbReference>
<dbReference type="PANTHER" id="PTHR43280:SF28">
    <property type="entry name" value="HTH-TYPE TRANSCRIPTIONAL ACTIVATOR RHAS"/>
    <property type="match status" value="1"/>
</dbReference>
<evidence type="ECO:0000256" key="6">
    <source>
        <dbReference type="PROSITE-ProRule" id="PRU00169"/>
    </source>
</evidence>
<sequence>MFILIADDEKMLRLSLQSMLEELYPNEHIYIHASNGEAAVTQVRKLPPDIAFLDIKMPLMNGLEALDLCRKISPSTKWVILSGYADFEYAQQAIRMSASSYLLKPVDLATLKHVVDEIEIVKKQEALQNNKLFTLDIIRSFSMADMLGTDEMSYLPYGERNWTIYQIYIDSQEKERQCMLKHELFCSIDRFCEENAAVSYHAVFVNTDGELCVVCDAVDPSHLTFYINSKLAEYPDGLISSFMGKAGSIEGIYKASRRISEVSDVRFVFDCRQTRSITEIDSTAGLEEILHFSSEINRLIRNALVGNQESVRQFAASLEQDSRMASVFYQISHAVLYQYLGNILAQPFCAESWSAFLKQICLAAAELSRKKPVYGFDVTAIKDFVYRNYGQDVSIALVSEYFNLSPAYFSRLFHERTGQKYIDFVTEVRMENAKRILSSSPDVSVRKTAAEVGYTSVRHFSKTFQKYTGMLPSNWGI</sequence>
<dbReference type="InterPro" id="IPR009057">
    <property type="entry name" value="Homeodomain-like_sf"/>
</dbReference>
<evidence type="ECO:0000259" key="8">
    <source>
        <dbReference type="PROSITE" id="PS50110"/>
    </source>
</evidence>
<dbReference type="AlphaFoldDB" id="A0A9D2C5X2"/>
<gene>
    <name evidence="9" type="ORF">H9831_01045</name>
</gene>
<dbReference type="PROSITE" id="PS50110">
    <property type="entry name" value="RESPONSE_REGULATORY"/>
    <property type="match status" value="1"/>
</dbReference>
<dbReference type="Pfam" id="PF12833">
    <property type="entry name" value="HTH_18"/>
    <property type="match status" value="1"/>
</dbReference>
<feature type="domain" description="Response regulatory" evidence="8">
    <location>
        <begin position="2"/>
        <end position="119"/>
    </location>
</feature>
<dbReference type="SUPFAM" id="SSF52172">
    <property type="entry name" value="CheY-like"/>
    <property type="match status" value="1"/>
</dbReference>
<evidence type="ECO:0000256" key="3">
    <source>
        <dbReference type="ARBA" id="ARBA00023125"/>
    </source>
</evidence>
<dbReference type="SMART" id="SM00342">
    <property type="entry name" value="HTH_ARAC"/>
    <property type="match status" value="1"/>
</dbReference>
<comment type="function">
    <text evidence="5">May play the central regulatory role in sporulation. It may be an element of the effector pathway responsible for the activation of sporulation genes in response to nutritional stress. Spo0A may act in concert with spo0H (a sigma factor) to control the expression of some genes that are critical to the sporulation process.</text>
</comment>
<name>A0A9D2C5X2_9FIRM</name>
<keyword evidence="2" id="KW-0805">Transcription regulation</keyword>
<dbReference type="InterPro" id="IPR018060">
    <property type="entry name" value="HTH_AraC"/>
</dbReference>
<organism evidence="9 10">
    <name type="scientific">Candidatus Eisenbergiella pullistercoris</name>
    <dbReference type="NCBI Taxonomy" id="2838555"/>
    <lineage>
        <taxon>Bacteria</taxon>
        <taxon>Bacillati</taxon>
        <taxon>Bacillota</taxon>
        <taxon>Clostridia</taxon>
        <taxon>Lachnospirales</taxon>
        <taxon>Lachnospiraceae</taxon>
        <taxon>Eisenbergiella</taxon>
    </lineage>
</organism>
<dbReference type="PROSITE" id="PS00041">
    <property type="entry name" value="HTH_ARAC_FAMILY_1"/>
    <property type="match status" value="1"/>
</dbReference>
<dbReference type="CDD" id="cd17536">
    <property type="entry name" value="REC_YesN-like"/>
    <property type="match status" value="1"/>
</dbReference>
<reference evidence="9" key="2">
    <citation type="submission" date="2021-04" db="EMBL/GenBank/DDBJ databases">
        <authorList>
            <person name="Gilroy R."/>
        </authorList>
    </citation>
    <scope>NUCLEOTIDE SEQUENCE</scope>
    <source>
        <strain evidence="9">ChiSxjej3B15-24422</strain>
    </source>
</reference>
<feature type="modified residue" description="4-aspartylphosphate" evidence="6">
    <location>
        <position position="54"/>
    </location>
</feature>
<evidence type="ECO:0000256" key="5">
    <source>
        <dbReference type="ARBA" id="ARBA00024867"/>
    </source>
</evidence>
<reference evidence="9" key="1">
    <citation type="journal article" date="2021" name="PeerJ">
        <title>Extensive microbial diversity within the chicken gut microbiome revealed by metagenomics and culture.</title>
        <authorList>
            <person name="Gilroy R."/>
            <person name="Ravi A."/>
            <person name="Getino M."/>
            <person name="Pursley I."/>
            <person name="Horton D.L."/>
            <person name="Alikhan N.F."/>
            <person name="Baker D."/>
            <person name="Gharbi K."/>
            <person name="Hall N."/>
            <person name="Watson M."/>
            <person name="Adriaenssens E.M."/>
            <person name="Foster-Nyarko E."/>
            <person name="Jarju S."/>
            <person name="Secka A."/>
            <person name="Antonio M."/>
            <person name="Oren A."/>
            <person name="Chaudhuri R.R."/>
            <person name="La Ragione R."/>
            <person name="Hildebrand F."/>
            <person name="Pallen M.J."/>
        </authorList>
    </citation>
    <scope>NUCLEOTIDE SEQUENCE</scope>
    <source>
        <strain evidence="9">ChiSxjej3B15-24422</strain>
    </source>
</reference>